<name>A0ABV7F965_9BURK</name>
<keyword evidence="2" id="KW-1185">Reference proteome</keyword>
<protein>
    <submittedName>
        <fullName evidence="1">Uncharacterized protein</fullName>
    </submittedName>
</protein>
<sequence length="94" mass="10273">MKPHEHGLVAAACGGKGRFILCCAVNQFKFEDGQASRDIVESFKLVSKVFFDVHIGPLGNTVERRLVAGCGRSRQAPVDPNATLKFSEIVQRSK</sequence>
<dbReference type="RefSeq" id="WP_390327522.1">
    <property type="nucleotide sequence ID" value="NZ_JBHRTP010000069.1"/>
</dbReference>
<comment type="caution">
    <text evidence="1">The sequence shown here is derived from an EMBL/GenBank/DDBJ whole genome shotgun (WGS) entry which is preliminary data.</text>
</comment>
<organism evidence="1 2">
    <name type="scientific">Undibacterium arcticum</name>
    <dbReference type="NCBI Taxonomy" id="1762892"/>
    <lineage>
        <taxon>Bacteria</taxon>
        <taxon>Pseudomonadati</taxon>
        <taxon>Pseudomonadota</taxon>
        <taxon>Betaproteobacteria</taxon>
        <taxon>Burkholderiales</taxon>
        <taxon>Oxalobacteraceae</taxon>
        <taxon>Undibacterium</taxon>
    </lineage>
</organism>
<dbReference type="Proteomes" id="UP001595530">
    <property type="component" value="Unassembled WGS sequence"/>
</dbReference>
<evidence type="ECO:0000313" key="1">
    <source>
        <dbReference type="EMBL" id="MFC3110130.1"/>
    </source>
</evidence>
<evidence type="ECO:0000313" key="2">
    <source>
        <dbReference type="Proteomes" id="UP001595530"/>
    </source>
</evidence>
<accession>A0ABV7F965</accession>
<gene>
    <name evidence="1" type="ORF">ACFOFO_19555</name>
</gene>
<proteinExistence type="predicted"/>
<reference evidence="2" key="1">
    <citation type="journal article" date="2019" name="Int. J. Syst. Evol. Microbiol.">
        <title>The Global Catalogue of Microorganisms (GCM) 10K type strain sequencing project: providing services to taxonomists for standard genome sequencing and annotation.</title>
        <authorList>
            <consortium name="The Broad Institute Genomics Platform"/>
            <consortium name="The Broad Institute Genome Sequencing Center for Infectious Disease"/>
            <person name="Wu L."/>
            <person name="Ma J."/>
        </authorList>
    </citation>
    <scope>NUCLEOTIDE SEQUENCE [LARGE SCALE GENOMIC DNA]</scope>
    <source>
        <strain evidence="2">KCTC 42986</strain>
    </source>
</reference>
<dbReference type="EMBL" id="JBHRTP010000069">
    <property type="protein sequence ID" value="MFC3110130.1"/>
    <property type="molecule type" value="Genomic_DNA"/>
</dbReference>